<dbReference type="EMBL" id="LCKF01000011">
    <property type="protein sequence ID" value="KKT91504.1"/>
    <property type="molecule type" value="Genomic_DNA"/>
</dbReference>
<reference evidence="1 2" key="1">
    <citation type="journal article" date="2015" name="Nature">
        <title>rRNA introns, odd ribosomes, and small enigmatic genomes across a large radiation of phyla.</title>
        <authorList>
            <person name="Brown C.T."/>
            <person name="Hug L.A."/>
            <person name="Thomas B.C."/>
            <person name="Sharon I."/>
            <person name="Castelle C.J."/>
            <person name="Singh A."/>
            <person name="Wilkins M.J."/>
            <person name="Williams K.H."/>
            <person name="Banfield J.F."/>
        </authorList>
    </citation>
    <scope>NUCLEOTIDE SEQUENCE [LARGE SCALE GENOMIC DNA]</scope>
</reference>
<evidence type="ECO:0000313" key="2">
    <source>
        <dbReference type="Proteomes" id="UP000033966"/>
    </source>
</evidence>
<accession>A0A0G1P514</accession>
<dbReference type="AlphaFoldDB" id="A0A0G1P514"/>
<dbReference type="Proteomes" id="UP000033966">
    <property type="component" value="Unassembled WGS sequence"/>
</dbReference>
<evidence type="ECO:0008006" key="3">
    <source>
        <dbReference type="Google" id="ProtNLM"/>
    </source>
</evidence>
<comment type="caution">
    <text evidence="1">The sequence shown here is derived from an EMBL/GenBank/DDBJ whole genome shotgun (WGS) entry which is preliminary data.</text>
</comment>
<protein>
    <recommendedName>
        <fullName evidence="3">DUF4145 domain-containing protein</fullName>
    </recommendedName>
</protein>
<organism evidence="1 2">
    <name type="scientific">Candidatus Jorgensenbacteria bacterium GW2011_GWA2_45_13</name>
    <dbReference type="NCBI Taxonomy" id="1618662"/>
    <lineage>
        <taxon>Bacteria</taxon>
        <taxon>Candidatus Joergenseniibacteriota</taxon>
    </lineage>
</organism>
<evidence type="ECO:0000313" key="1">
    <source>
        <dbReference type="EMBL" id="KKT91504.1"/>
    </source>
</evidence>
<proteinExistence type="predicted"/>
<name>A0A0G1P514_9BACT</name>
<sequence length="132" mass="15354">MGGIIRSQLYKEEYNFIFSGKGSDVRRATVLSALIEWQVFSLASEYLSKRAVIHKPESNQEYSQSFNVLKMNKILTAEKLSQLQKFRIERNKSIHSIFKGMSRPEWEKQNKVVINLGWPIIKELDKLLFSAT</sequence>
<gene>
    <name evidence="1" type="ORF">UW92_C0011G0006</name>
</gene>